<comment type="subcellular location">
    <subcellularLocation>
        <location evidence="1">Endomembrane system</location>
        <topology evidence="1">Multi-pass membrane protein</topology>
    </subcellularLocation>
</comment>
<dbReference type="OrthoDB" id="582337at2"/>
<feature type="domain" description="DUF202" evidence="6">
    <location>
        <begin position="18"/>
        <end position="83"/>
    </location>
</feature>
<dbReference type="EMBL" id="JACIFU010000001">
    <property type="protein sequence ID" value="MBB4173062.1"/>
    <property type="molecule type" value="Genomic_DNA"/>
</dbReference>
<reference evidence="7 8" key="1">
    <citation type="submission" date="2020-08" db="EMBL/GenBank/DDBJ databases">
        <title>Genomic Encyclopedia of Type Strains, Phase IV (KMG-IV): sequencing the most valuable type-strain genomes for metagenomic binning, comparative biology and taxonomic classification.</title>
        <authorList>
            <person name="Goeker M."/>
        </authorList>
    </citation>
    <scope>NUCLEOTIDE SEQUENCE [LARGE SCALE GENOMIC DNA]</scope>
    <source>
        <strain evidence="7 8">DSM 101015</strain>
    </source>
</reference>
<feature type="transmembrane region" description="Helical" evidence="5">
    <location>
        <begin position="102"/>
        <end position="119"/>
    </location>
</feature>
<keyword evidence="8" id="KW-1185">Reference proteome</keyword>
<dbReference type="Proteomes" id="UP000565745">
    <property type="component" value="Unassembled WGS sequence"/>
</dbReference>
<sequence length="120" mass="13189">MTNNNELAENRTNWAEDRTILANERTFAGWMRTGMASVAVAVGLRAVFGEFEPTWAAKAVASIFIITAVYIFWAAQSSACQTLSRLNENEAYAQPLKRIRSLALVFSFGALSVGAILWAL</sequence>
<evidence type="ECO:0000256" key="2">
    <source>
        <dbReference type="ARBA" id="ARBA00022692"/>
    </source>
</evidence>
<dbReference type="InterPro" id="IPR003807">
    <property type="entry name" value="DUF202"/>
</dbReference>
<dbReference type="Pfam" id="PF02656">
    <property type="entry name" value="DUF202"/>
    <property type="match status" value="1"/>
</dbReference>
<feature type="transmembrane region" description="Helical" evidence="5">
    <location>
        <begin position="54"/>
        <end position="75"/>
    </location>
</feature>
<feature type="transmembrane region" description="Helical" evidence="5">
    <location>
        <begin position="27"/>
        <end position="48"/>
    </location>
</feature>
<evidence type="ECO:0000259" key="6">
    <source>
        <dbReference type="Pfam" id="PF02656"/>
    </source>
</evidence>
<accession>A0A7W6Q4Q2</accession>
<gene>
    <name evidence="7" type="ORF">GGR93_000823</name>
</gene>
<keyword evidence="3 5" id="KW-1133">Transmembrane helix</keyword>
<comment type="caution">
    <text evidence="7">The sequence shown here is derived from an EMBL/GenBank/DDBJ whole genome shotgun (WGS) entry which is preliminary data.</text>
</comment>
<proteinExistence type="predicted"/>
<evidence type="ECO:0000256" key="1">
    <source>
        <dbReference type="ARBA" id="ARBA00004127"/>
    </source>
</evidence>
<protein>
    <submittedName>
        <fullName evidence="7">Putative membrane protein</fullName>
    </submittedName>
</protein>
<keyword evidence="4 5" id="KW-0472">Membrane</keyword>
<evidence type="ECO:0000313" key="7">
    <source>
        <dbReference type="EMBL" id="MBB4173062.1"/>
    </source>
</evidence>
<evidence type="ECO:0000256" key="4">
    <source>
        <dbReference type="ARBA" id="ARBA00023136"/>
    </source>
</evidence>
<organism evidence="7 8">
    <name type="scientific">Sulfitobacter noctilucicola</name>
    <dbReference type="NCBI Taxonomy" id="1342301"/>
    <lineage>
        <taxon>Bacteria</taxon>
        <taxon>Pseudomonadati</taxon>
        <taxon>Pseudomonadota</taxon>
        <taxon>Alphaproteobacteria</taxon>
        <taxon>Rhodobacterales</taxon>
        <taxon>Roseobacteraceae</taxon>
        <taxon>Sulfitobacter</taxon>
    </lineage>
</organism>
<name>A0A7W6Q4Q2_9RHOB</name>
<keyword evidence="2 5" id="KW-0812">Transmembrane</keyword>
<evidence type="ECO:0000256" key="5">
    <source>
        <dbReference type="SAM" id="Phobius"/>
    </source>
</evidence>
<evidence type="ECO:0000313" key="8">
    <source>
        <dbReference type="Proteomes" id="UP000565745"/>
    </source>
</evidence>
<dbReference type="GO" id="GO:0012505">
    <property type="term" value="C:endomembrane system"/>
    <property type="evidence" value="ECO:0007669"/>
    <property type="project" value="UniProtKB-SubCell"/>
</dbReference>
<dbReference type="AlphaFoldDB" id="A0A7W6Q4Q2"/>
<dbReference type="RefSeq" id="WP_025054860.1">
    <property type="nucleotide sequence ID" value="NZ_JACIFU010000001.1"/>
</dbReference>
<evidence type="ECO:0000256" key="3">
    <source>
        <dbReference type="ARBA" id="ARBA00022989"/>
    </source>
</evidence>